<gene>
    <name evidence="1" type="ORF">TthWC1_2243</name>
</gene>
<name>M8DNW4_THETY</name>
<sequence>MRKLIAYIISIVFVLSLLLTGCGNTSNSSSSNNSPQQNTSSTSGTKKITVWAWDPNFNIAIMNDAKAIYTKEHPDVQIDVVEMAKGDLEQKLNTVLASGVKEGLPDIVLIEDYNAQKYLQAYPGAFADLTNKIDYSKFAKYKVELMTIDGKTYGVPFDSGVTGLFYRRDILEQAGYKPEDLNNITWDQFIEIGKRVKEKTGKYMLGFDPADGGLMRIMLQSAGEWYFDRDGKPNFTNNPALKEAVITYKKLLDAGIIKRVSGWNEWVATFNKGDTAAVVTGVWIIGSIKAESSQSGKWGLAPVPRLNINSSVNASNLGGSSWYVINSSKNKDVAIDFLKEIYAGNNDFYQKILVERGAFATYLPAQTGSAYSAPDTFFGNQKIYSDLSEYMKKIPPVNYGVYTYEADAAIMGIMPDVYSGKISVDDALKKAEEQLKNQINQ</sequence>
<keyword evidence="1" id="KW-0762">Sugar transport</keyword>
<proteinExistence type="predicted"/>
<dbReference type="CDD" id="cd13585">
    <property type="entry name" value="PBP2_TMBP_like"/>
    <property type="match status" value="1"/>
</dbReference>
<organism evidence="1 2">
    <name type="scientific">Thermoanaerobacter thermohydrosulfuricus WC1</name>
    <dbReference type="NCBI Taxonomy" id="1198630"/>
    <lineage>
        <taxon>Bacteria</taxon>
        <taxon>Bacillati</taxon>
        <taxon>Bacillota</taxon>
        <taxon>Clostridia</taxon>
        <taxon>Thermoanaerobacterales</taxon>
        <taxon>Thermoanaerobacteraceae</taxon>
        <taxon>Thermoanaerobacter</taxon>
    </lineage>
</organism>
<dbReference type="Pfam" id="PF13416">
    <property type="entry name" value="SBP_bac_8"/>
    <property type="match status" value="1"/>
</dbReference>
<dbReference type="RefSeq" id="WP_004403481.1">
    <property type="nucleotide sequence ID" value="NZ_KB731302.1"/>
</dbReference>
<dbReference type="PROSITE" id="PS51257">
    <property type="entry name" value="PROKAR_LIPOPROTEIN"/>
    <property type="match status" value="1"/>
</dbReference>
<comment type="caution">
    <text evidence="1">The sequence shown here is derived from an EMBL/GenBank/DDBJ whole genome shotgun (WGS) entry which is preliminary data.</text>
</comment>
<dbReference type="Proteomes" id="UP000013242">
    <property type="component" value="Unassembled WGS sequence"/>
</dbReference>
<dbReference type="PANTHER" id="PTHR43649">
    <property type="entry name" value="ARABINOSE-BINDING PROTEIN-RELATED"/>
    <property type="match status" value="1"/>
</dbReference>
<dbReference type="EMBL" id="AMYG01000054">
    <property type="protein sequence ID" value="EMT38251.1"/>
    <property type="molecule type" value="Genomic_DNA"/>
</dbReference>
<dbReference type="InterPro" id="IPR006059">
    <property type="entry name" value="SBP"/>
</dbReference>
<accession>M8DNW4</accession>
<reference evidence="1 2" key="1">
    <citation type="journal article" date="2013" name="PLoS ONE">
        <title>Genomic Evaluation of Thermoanaerobacter spp. for the Construction of Designer Co-Cultures to Improve Lignocellulosic Biofuel Production.</title>
        <authorList>
            <person name="Verbeke T.J."/>
            <person name="Zhang X."/>
            <person name="Henrissat B."/>
            <person name="Spicer V."/>
            <person name="Rydzak T."/>
            <person name="Krokhin O.V."/>
            <person name="Fristensky B."/>
            <person name="Levin D.B."/>
            <person name="Sparling R."/>
        </authorList>
    </citation>
    <scope>NUCLEOTIDE SEQUENCE [LARGE SCALE GENOMIC DNA]</scope>
    <source>
        <strain evidence="1 2">WC1</strain>
    </source>
</reference>
<dbReference type="Gene3D" id="3.40.190.10">
    <property type="entry name" value="Periplasmic binding protein-like II"/>
    <property type="match status" value="1"/>
</dbReference>
<dbReference type="SUPFAM" id="SSF53850">
    <property type="entry name" value="Periplasmic binding protein-like II"/>
    <property type="match status" value="1"/>
</dbReference>
<evidence type="ECO:0000313" key="1">
    <source>
        <dbReference type="EMBL" id="EMT38251.1"/>
    </source>
</evidence>
<evidence type="ECO:0000313" key="2">
    <source>
        <dbReference type="Proteomes" id="UP000013242"/>
    </source>
</evidence>
<dbReference type="PATRIC" id="fig|1198630.3.peg.2249"/>
<keyword evidence="1" id="KW-0813">Transport</keyword>
<dbReference type="PANTHER" id="PTHR43649:SF32">
    <property type="entry name" value="SUGAR BINDING SECRETED PROTEIN"/>
    <property type="match status" value="1"/>
</dbReference>
<protein>
    <submittedName>
        <fullName evidence="1">ABC-type sugar transport system, periplasmic component</fullName>
    </submittedName>
</protein>
<dbReference type="HOGENOM" id="CLU_031285_2_4_9"/>
<dbReference type="AlphaFoldDB" id="M8DNW4"/>
<dbReference type="InterPro" id="IPR050490">
    <property type="entry name" value="Bact_solute-bd_prot1"/>
</dbReference>
<keyword evidence="2" id="KW-1185">Reference proteome</keyword>